<dbReference type="RefSeq" id="WP_085376607.1">
    <property type="nucleotide sequence ID" value="NZ_CP020612.1"/>
</dbReference>
<evidence type="ECO:0000313" key="2">
    <source>
        <dbReference type="EMBL" id="ARJ68498.1"/>
    </source>
</evidence>
<accession>A0A1W6CUF4</accession>
<proteinExistence type="predicted"/>
<dbReference type="KEGG" id="pcon:B0A89_01380"/>
<dbReference type="EMBL" id="CP020612">
    <property type="protein sequence ID" value="ARJ68498.1"/>
    <property type="molecule type" value="Genomic_DNA"/>
</dbReference>
<dbReference type="Proteomes" id="UP000193017">
    <property type="component" value="Chromosome"/>
</dbReference>
<dbReference type="AlphaFoldDB" id="A0A1W6CUF4"/>
<keyword evidence="1" id="KW-0732">Signal</keyword>
<feature type="chain" id="PRO_5013117241" evidence="1">
    <location>
        <begin position="23"/>
        <end position="136"/>
    </location>
</feature>
<name>A0A1W6CUF4_9RHOB</name>
<protein>
    <submittedName>
        <fullName evidence="2">Uncharacterized protein</fullName>
    </submittedName>
</protein>
<gene>
    <name evidence="2" type="ORF">B0A89_01380</name>
</gene>
<reference evidence="2 3" key="1">
    <citation type="submission" date="2017-03" db="EMBL/GenBank/DDBJ databases">
        <title>Genome sequence of Paracoccus contaminans isolated from a water microcosm.</title>
        <authorList>
            <person name="Aurass P."/>
            <person name="Karste S."/>
            <person name="Trost E."/>
            <person name="Glaeser S.P."/>
            <person name="Kaempfer P."/>
            <person name="Flieger A."/>
        </authorList>
    </citation>
    <scope>NUCLEOTIDE SEQUENCE [LARGE SCALE GENOMIC DNA]</scope>
    <source>
        <strain evidence="3">RKI 16-01929T\LMG 29738T\CCM 8701T\CIP 111112T</strain>
    </source>
</reference>
<evidence type="ECO:0000256" key="1">
    <source>
        <dbReference type="SAM" id="SignalP"/>
    </source>
</evidence>
<keyword evidence="3" id="KW-1185">Reference proteome</keyword>
<feature type="signal peptide" evidence="1">
    <location>
        <begin position="1"/>
        <end position="22"/>
    </location>
</feature>
<sequence length="136" mass="13857">MSRLGALMAAAICAGAAAPALAATPPYVTVRFDLLSPAGTRCQVPGTAPASGGDLLGRPYLRGLPVDRAVICTAADGRGFGLNTLRDPRDPLAGRVDVIIVDRAGKAVPMVMVQADSQDDPLPIRGNATSLAPAVR</sequence>
<evidence type="ECO:0000313" key="3">
    <source>
        <dbReference type="Proteomes" id="UP000193017"/>
    </source>
</evidence>
<organism evidence="2 3">
    <name type="scientific">Paracoccus contaminans</name>
    <dbReference type="NCBI Taxonomy" id="1945662"/>
    <lineage>
        <taxon>Bacteria</taxon>
        <taxon>Pseudomonadati</taxon>
        <taxon>Pseudomonadota</taxon>
        <taxon>Alphaproteobacteria</taxon>
        <taxon>Rhodobacterales</taxon>
        <taxon>Paracoccaceae</taxon>
        <taxon>Paracoccus</taxon>
    </lineage>
</organism>
<dbReference type="STRING" id="1945662.B0A89_01380"/>